<evidence type="ECO:0000313" key="2">
    <source>
        <dbReference type="EMBL" id="QPH47372.1"/>
    </source>
</evidence>
<organism evidence="2 3">
    <name type="scientific">Pseudomonas fulva</name>
    <dbReference type="NCBI Taxonomy" id="47880"/>
    <lineage>
        <taxon>Bacteria</taxon>
        <taxon>Pseudomonadati</taxon>
        <taxon>Pseudomonadota</taxon>
        <taxon>Gammaproteobacteria</taxon>
        <taxon>Pseudomonadales</taxon>
        <taxon>Pseudomonadaceae</taxon>
        <taxon>Pseudomonas</taxon>
    </lineage>
</organism>
<accession>A0A7S9Q1D2</accession>
<gene>
    <name evidence="2" type="ORF">IZU98_13185</name>
</gene>
<keyword evidence="1" id="KW-0812">Transmembrane</keyword>
<dbReference type="AlphaFoldDB" id="A0A7S9Q1D2"/>
<keyword evidence="1" id="KW-0472">Membrane</keyword>
<dbReference type="Proteomes" id="UP000594430">
    <property type="component" value="Chromosome"/>
</dbReference>
<dbReference type="EMBL" id="CP064946">
    <property type="protein sequence ID" value="QPH47372.1"/>
    <property type="molecule type" value="Genomic_DNA"/>
</dbReference>
<name>A0A7S9Q1D2_9PSED</name>
<dbReference type="GeneID" id="93442630"/>
<protein>
    <submittedName>
        <fullName evidence="2">Uncharacterized protein</fullName>
    </submittedName>
</protein>
<keyword evidence="1" id="KW-1133">Transmembrane helix</keyword>
<evidence type="ECO:0000256" key="1">
    <source>
        <dbReference type="SAM" id="Phobius"/>
    </source>
</evidence>
<sequence length="66" mass="7400">MWWIGPEKSRFKIQRRVSAVVLVLAVLFLATQIEAYIHGEALLTDVLGGLFLTALGGGMFYMADKW</sequence>
<dbReference type="RefSeq" id="WP_027916137.1">
    <property type="nucleotide sequence ID" value="NZ_BQIN01000005.1"/>
</dbReference>
<reference evidence="2 3" key="1">
    <citation type="submission" date="2020-11" db="EMBL/GenBank/DDBJ databases">
        <title>Pseudomonas fulva producing VIM-24.</title>
        <authorList>
            <person name="Liu S."/>
        </authorList>
    </citation>
    <scope>NUCLEOTIDE SEQUENCE [LARGE SCALE GENOMIC DNA]</scope>
    <source>
        <strain evidence="2 3">ZDHY414</strain>
    </source>
</reference>
<feature type="transmembrane region" description="Helical" evidence="1">
    <location>
        <begin position="45"/>
        <end position="63"/>
    </location>
</feature>
<proteinExistence type="predicted"/>
<evidence type="ECO:0000313" key="3">
    <source>
        <dbReference type="Proteomes" id="UP000594430"/>
    </source>
</evidence>